<evidence type="ECO:0000256" key="1">
    <source>
        <dbReference type="SAM" id="Phobius"/>
    </source>
</evidence>
<keyword evidence="3" id="KW-1185">Reference proteome</keyword>
<evidence type="ECO:0000313" key="2">
    <source>
        <dbReference type="EMBL" id="GGN81471.1"/>
    </source>
</evidence>
<feature type="transmembrane region" description="Helical" evidence="1">
    <location>
        <begin position="21"/>
        <end position="47"/>
    </location>
</feature>
<accession>A0ABQ2KEX0</accession>
<reference evidence="3" key="1">
    <citation type="journal article" date="2019" name="Int. J. Syst. Evol. Microbiol.">
        <title>The Global Catalogue of Microorganisms (GCM) 10K type strain sequencing project: providing services to taxonomists for standard genome sequencing and annotation.</title>
        <authorList>
            <consortium name="The Broad Institute Genomics Platform"/>
            <consortium name="The Broad Institute Genome Sequencing Center for Infectious Disease"/>
            <person name="Wu L."/>
            <person name="Ma J."/>
        </authorList>
    </citation>
    <scope>NUCLEOTIDE SEQUENCE [LARGE SCALE GENOMIC DNA]</scope>
    <source>
        <strain evidence="3">CGMCC 1.6960</strain>
    </source>
</reference>
<feature type="transmembrane region" description="Helical" evidence="1">
    <location>
        <begin position="171"/>
        <end position="194"/>
    </location>
</feature>
<organism evidence="2 3">
    <name type="scientific">Agrococcus terreus</name>
    <dbReference type="NCBI Taxonomy" id="574649"/>
    <lineage>
        <taxon>Bacteria</taxon>
        <taxon>Bacillati</taxon>
        <taxon>Actinomycetota</taxon>
        <taxon>Actinomycetes</taxon>
        <taxon>Micrococcales</taxon>
        <taxon>Microbacteriaceae</taxon>
        <taxon>Agrococcus</taxon>
    </lineage>
</organism>
<comment type="caution">
    <text evidence="2">The sequence shown here is derived from an EMBL/GenBank/DDBJ whole genome shotgun (WGS) entry which is preliminary data.</text>
</comment>
<dbReference type="EMBL" id="BMLM01000001">
    <property type="protein sequence ID" value="GGN81471.1"/>
    <property type="molecule type" value="Genomic_DNA"/>
</dbReference>
<sequence>MAALVVGLRLRQLGRTLTRSPWAIVTLVLTGIGALSVLGMLGAGIATLRIGVPGLAPDALVLLAAALVLGWAVGSTLVAGEDGLAPELFALLPVRPARLLPAVLLAGALGIGGVATLLALGLGLVGWSVDGGALVAAALTTPLVLVTCVLAGRAVAGVLGRQLARRSTRDLLLVLATLLIIGSGLLLQAAVAALSALGSPAEAIGAAAEVAAWTPLGAAWGVAHAVAEGRPLVAVAQLAIALATAAVLWWAWARSFSARLTAPVVASGGGAVRTGTLIDRLLPATPVGAIAARGIRYRLRDPRHIVNVVGCALLPLIVLGAGLAGGGGASAALAFAPLLAILVVTTMVQLDTAYDKDAVALHVLTGVRGTHDRAGRLLAIGAVAVPLLLVACVVCALVAGRPELLPGTIGATLGVSMVVAGIGTAISPWLPGQAPGPESSPFGRGSSGGGQALLGLLVMGAGGAVLGGPVIAAAVGALWLPWLGWLGLAAGLVLGGLAVWGGVVVGGRQVDRRWPELLAAVSRED</sequence>
<feature type="transmembrane region" description="Helical" evidence="1">
    <location>
        <begin position="99"/>
        <end position="127"/>
    </location>
</feature>
<feature type="transmembrane region" description="Helical" evidence="1">
    <location>
        <begin position="411"/>
        <end position="431"/>
    </location>
</feature>
<feature type="transmembrane region" description="Helical" evidence="1">
    <location>
        <begin position="329"/>
        <end position="348"/>
    </location>
</feature>
<keyword evidence="1" id="KW-0472">Membrane</keyword>
<evidence type="ECO:0000313" key="3">
    <source>
        <dbReference type="Proteomes" id="UP000626982"/>
    </source>
</evidence>
<evidence type="ECO:0008006" key="4">
    <source>
        <dbReference type="Google" id="ProtNLM"/>
    </source>
</evidence>
<protein>
    <recommendedName>
        <fullName evidence="4">ABC-2 type transport system permease protein</fullName>
    </recommendedName>
</protein>
<dbReference type="RefSeq" id="WP_188716747.1">
    <property type="nucleotide sequence ID" value="NZ_BAABBD010000002.1"/>
</dbReference>
<feature type="transmembrane region" description="Helical" evidence="1">
    <location>
        <begin position="133"/>
        <end position="159"/>
    </location>
</feature>
<feature type="transmembrane region" description="Helical" evidence="1">
    <location>
        <begin position="59"/>
        <end position="79"/>
    </location>
</feature>
<proteinExistence type="predicted"/>
<feature type="transmembrane region" description="Helical" evidence="1">
    <location>
        <begin position="305"/>
        <end position="323"/>
    </location>
</feature>
<feature type="transmembrane region" description="Helical" evidence="1">
    <location>
        <begin position="452"/>
        <end position="479"/>
    </location>
</feature>
<keyword evidence="1" id="KW-1133">Transmembrane helix</keyword>
<keyword evidence="1" id="KW-0812">Transmembrane</keyword>
<feature type="transmembrane region" description="Helical" evidence="1">
    <location>
        <begin position="232"/>
        <end position="252"/>
    </location>
</feature>
<feature type="transmembrane region" description="Helical" evidence="1">
    <location>
        <begin position="377"/>
        <end position="399"/>
    </location>
</feature>
<feature type="transmembrane region" description="Helical" evidence="1">
    <location>
        <begin position="485"/>
        <end position="505"/>
    </location>
</feature>
<gene>
    <name evidence="2" type="ORF">GCM10010968_10310</name>
</gene>
<dbReference type="Proteomes" id="UP000626982">
    <property type="component" value="Unassembled WGS sequence"/>
</dbReference>
<name>A0ABQ2KEX0_9MICO</name>